<keyword evidence="1" id="KW-0472">Membrane</keyword>
<name>A0A6A5Q8D8_AMPQU</name>
<sequence length="69" mass="8021">MSEVSLACWLASVLCIIALHMAQSKWTLYNAFWVFQCSYCCLVLCSLPRIRRTEFWCLRERSNGNIARG</sequence>
<evidence type="ECO:0000313" key="4">
    <source>
        <dbReference type="Proteomes" id="UP000800096"/>
    </source>
</evidence>
<reference evidence="3" key="1">
    <citation type="journal article" date="2020" name="Stud. Mycol.">
        <title>101 Dothideomycetes genomes: a test case for predicting lifestyles and emergence of pathogens.</title>
        <authorList>
            <person name="Haridas S."/>
            <person name="Albert R."/>
            <person name="Binder M."/>
            <person name="Bloem J."/>
            <person name="Labutti K."/>
            <person name="Salamov A."/>
            <person name="Andreopoulos B."/>
            <person name="Baker S."/>
            <person name="Barry K."/>
            <person name="Bills G."/>
            <person name="Bluhm B."/>
            <person name="Cannon C."/>
            <person name="Castanera R."/>
            <person name="Culley D."/>
            <person name="Daum C."/>
            <person name="Ezra D."/>
            <person name="Gonzalez J."/>
            <person name="Henrissat B."/>
            <person name="Kuo A."/>
            <person name="Liang C."/>
            <person name="Lipzen A."/>
            <person name="Lutzoni F."/>
            <person name="Magnuson J."/>
            <person name="Mondo S."/>
            <person name="Nolan M."/>
            <person name="Ohm R."/>
            <person name="Pangilinan J."/>
            <person name="Park H.-J."/>
            <person name="Ramirez L."/>
            <person name="Alfaro M."/>
            <person name="Sun H."/>
            <person name="Tritt A."/>
            <person name="Yoshinaga Y."/>
            <person name="Zwiers L.-H."/>
            <person name="Turgeon B."/>
            <person name="Goodwin S."/>
            <person name="Spatafora J."/>
            <person name="Crous P."/>
            <person name="Grigoriev I."/>
        </authorList>
    </citation>
    <scope>NUCLEOTIDE SEQUENCE</scope>
    <source>
        <strain evidence="3">HMLAC05119</strain>
    </source>
</reference>
<dbReference type="AlphaFoldDB" id="A0A6A5Q8D8"/>
<evidence type="ECO:0008006" key="5">
    <source>
        <dbReference type="Google" id="ProtNLM"/>
    </source>
</evidence>
<organism evidence="3 4">
    <name type="scientific">Ampelomyces quisqualis</name>
    <name type="common">Powdery mildew agent</name>
    <dbReference type="NCBI Taxonomy" id="50730"/>
    <lineage>
        <taxon>Eukaryota</taxon>
        <taxon>Fungi</taxon>
        <taxon>Dikarya</taxon>
        <taxon>Ascomycota</taxon>
        <taxon>Pezizomycotina</taxon>
        <taxon>Dothideomycetes</taxon>
        <taxon>Pleosporomycetidae</taxon>
        <taxon>Pleosporales</taxon>
        <taxon>Pleosporineae</taxon>
        <taxon>Phaeosphaeriaceae</taxon>
        <taxon>Ampelomyces</taxon>
    </lineage>
</organism>
<evidence type="ECO:0000313" key="3">
    <source>
        <dbReference type="EMBL" id="KAF1911058.1"/>
    </source>
</evidence>
<proteinExistence type="predicted"/>
<evidence type="ECO:0000256" key="2">
    <source>
        <dbReference type="SAM" id="SignalP"/>
    </source>
</evidence>
<feature type="signal peptide" evidence="2">
    <location>
        <begin position="1"/>
        <end position="24"/>
    </location>
</feature>
<evidence type="ECO:0000256" key="1">
    <source>
        <dbReference type="SAM" id="Phobius"/>
    </source>
</evidence>
<feature type="chain" id="PRO_5025404934" description="Secreted protein" evidence="2">
    <location>
        <begin position="25"/>
        <end position="69"/>
    </location>
</feature>
<keyword evidence="2" id="KW-0732">Signal</keyword>
<keyword evidence="4" id="KW-1185">Reference proteome</keyword>
<protein>
    <recommendedName>
        <fullName evidence="5">Secreted protein</fullName>
    </recommendedName>
</protein>
<keyword evidence="1" id="KW-1133">Transmembrane helix</keyword>
<accession>A0A6A5Q8D8</accession>
<dbReference type="EMBL" id="ML979146">
    <property type="protein sequence ID" value="KAF1911058.1"/>
    <property type="molecule type" value="Genomic_DNA"/>
</dbReference>
<keyword evidence="1" id="KW-0812">Transmembrane</keyword>
<feature type="transmembrane region" description="Helical" evidence="1">
    <location>
        <begin position="32"/>
        <end position="50"/>
    </location>
</feature>
<gene>
    <name evidence="3" type="ORF">BDU57DRAFT_566475</name>
</gene>
<dbReference type="Proteomes" id="UP000800096">
    <property type="component" value="Unassembled WGS sequence"/>
</dbReference>